<dbReference type="InterPro" id="IPR036770">
    <property type="entry name" value="Ankyrin_rpt-contain_sf"/>
</dbReference>
<keyword evidence="1" id="KW-0677">Repeat</keyword>
<evidence type="ECO:0000256" key="3">
    <source>
        <dbReference type="PROSITE-ProRule" id="PRU00023"/>
    </source>
</evidence>
<evidence type="ECO:0000313" key="6">
    <source>
        <dbReference type="Proteomes" id="UP001285441"/>
    </source>
</evidence>
<dbReference type="EMBL" id="JAULSW010000003">
    <property type="protein sequence ID" value="KAK3386490.1"/>
    <property type="molecule type" value="Genomic_DNA"/>
</dbReference>
<dbReference type="PROSITE" id="PS50088">
    <property type="entry name" value="ANK_REPEAT"/>
    <property type="match status" value="5"/>
</dbReference>
<dbReference type="InterPro" id="IPR002110">
    <property type="entry name" value="Ankyrin_rpt"/>
</dbReference>
<feature type="region of interest" description="Disordered" evidence="4">
    <location>
        <begin position="122"/>
        <end position="143"/>
    </location>
</feature>
<feature type="repeat" description="ANK" evidence="3">
    <location>
        <begin position="495"/>
        <end position="527"/>
    </location>
</feature>
<protein>
    <submittedName>
        <fullName evidence="5">Ankyrin repeat-containing domain protein</fullName>
    </submittedName>
</protein>
<accession>A0AAE0NS32</accession>
<comment type="caution">
    <text evidence="5">The sequence shown here is derived from an EMBL/GenBank/DDBJ whole genome shotgun (WGS) entry which is preliminary data.</text>
</comment>
<dbReference type="AlphaFoldDB" id="A0AAE0NS32"/>
<feature type="repeat" description="ANK" evidence="3">
    <location>
        <begin position="562"/>
        <end position="597"/>
    </location>
</feature>
<evidence type="ECO:0000313" key="5">
    <source>
        <dbReference type="EMBL" id="KAK3386490.1"/>
    </source>
</evidence>
<evidence type="ECO:0000256" key="4">
    <source>
        <dbReference type="SAM" id="MobiDB-lite"/>
    </source>
</evidence>
<dbReference type="Proteomes" id="UP001285441">
    <property type="component" value="Unassembled WGS sequence"/>
</dbReference>
<sequence>MEIAIGAISVTRIAVSANSKLWELSHEWRDAPADLYKLRDDVTRAERFFSEIREQINGSRLMTGPRQRRSSNQTALPLQGQIPPAPPPMHSELAHLLESGAVILRNIEDIVDILAADKDANQKSAGKSKLDSEVTTSNDNKEKSLGKTNVIEMGKRRKLRWLRHSAKAIRLRKELAHTRANICALLISQNISVSADLSFSMESSQKEIMSHITRLSTSIEASSSSVESAQEAVMSQISALSTSIGTLSSSLESSQKEVMSHISTLSRSIETSRDMILVRVEDRIQAMEERMLLVGIQDQHAAIEQDSRPATTLGGLRHLITSYSWTMTLQRSMVGVMAVAYTSWNSSPCTDPQCRDMQWQRGRTRRDFCLAYQLPDWLARTSVSAFFSTNLNGSPQMNIRVYNRRGWELNGPQDLITRGDSLRKVAPSYPRAFERMLVDEKRNKGFASIFPVHKYIEESDFTPLHQAVLGVTHVDLEKMLQDPIHASRVDAKSSDGFTALHLAALRGDSQAAKLLIRAGAHLDAKTADKQTPPLFYAARYNHVKAAQALLDAGADVHIRDHEGGQPIHVATLFDKDESKDMLALLLKHGASVHSRDIGGNTPIQYIQHRGSIGAARYLLQNGADPNGASPNTSPPIHIAIEASRRGMVELLLEHGADISILDDEWETVLHKLALYGDAQMMHIFTGLPFRGITSSQKDKFEKTPLNYLNERNPSPEIRRAFNSLLESVERQNNNDLSVGIDDLTSDNEFFDAVEDFHD</sequence>
<keyword evidence="2 3" id="KW-0040">ANK repeat</keyword>
<feature type="repeat" description="ANK" evidence="3">
    <location>
        <begin position="631"/>
        <end position="663"/>
    </location>
</feature>
<evidence type="ECO:0000256" key="1">
    <source>
        <dbReference type="ARBA" id="ARBA00022737"/>
    </source>
</evidence>
<reference evidence="5" key="1">
    <citation type="journal article" date="2023" name="Mol. Phylogenet. Evol.">
        <title>Genome-scale phylogeny and comparative genomics of the fungal order Sordariales.</title>
        <authorList>
            <person name="Hensen N."/>
            <person name="Bonometti L."/>
            <person name="Westerberg I."/>
            <person name="Brannstrom I.O."/>
            <person name="Guillou S."/>
            <person name="Cros-Aarteil S."/>
            <person name="Calhoun S."/>
            <person name="Haridas S."/>
            <person name="Kuo A."/>
            <person name="Mondo S."/>
            <person name="Pangilinan J."/>
            <person name="Riley R."/>
            <person name="LaButti K."/>
            <person name="Andreopoulos B."/>
            <person name="Lipzen A."/>
            <person name="Chen C."/>
            <person name="Yan M."/>
            <person name="Daum C."/>
            <person name="Ng V."/>
            <person name="Clum A."/>
            <person name="Steindorff A."/>
            <person name="Ohm R.A."/>
            <person name="Martin F."/>
            <person name="Silar P."/>
            <person name="Natvig D.O."/>
            <person name="Lalanne C."/>
            <person name="Gautier V."/>
            <person name="Ament-Velasquez S.L."/>
            <person name="Kruys A."/>
            <person name="Hutchinson M.I."/>
            <person name="Powell A.J."/>
            <person name="Barry K."/>
            <person name="Miller A.N."/>
            <person name="Grigoriev I.V."/>
            <person name="Debuchy R."/>
            <person name="Gladieux P."/>
            <person name="Hiltunen Thoren M."/>
            <person name="Johannesson H."/>
        </authorList>
    </citation>
    <scope>NUCLEOTIDE SEQUENCE</scope>
    <source>
        <strain evidence="5">CBS 232.78</strain>
    </source>
</reference>
<organism evidence="5 6">
    <name type="scientific">Podospora didyma</name>
    <dbReference type="NCBI Taxonomy" id="330526"/>
    <lineage>
        <taxon>Eukaryota</taxon>
        <taxon>Fungi</taxon>
        <taxon>Dikarya</taxon>
        <taxon>Ascomycota</taxon>
        <taxon>Pezizomycotina</taxon>
        <taxon>Sordariomycetes</taxon>
        <taxon>Sordariomycetidae</taxon>
        <taxon>Sordariales</taxon>
        <taxon>Podosporaceae</taxon>
        <taxon>Podospora</taxon>
    </lineage>
</organism>
<dbReference type="SMART" id="SM00248">
    <property type="entry name" value="ANK"/>
    <property type="match status" value="6"/>
</dbReference>
<proteinExistence type="predicted"/>
<evidence type="ECO:0000256" key="2">
    <source>
        <dbReference type="ARBA" id="ARBA00023043"/>
    </source>
</evidence>
<gene>
    <name evidence="5" type="ORF">B0H63DRAFT_520584</name>
</gene>
<dbReference type="PROSITE" id="PS50297">
    <property type="entry name" value="ANK_REP_REGION"/>
    <property type="match status" value="5"/>
</dbReference>
<reference evidence="5" key="2">
    <citation type="submission" date="2023-06" db="EMBL/GenBank/DDBJ databases">
        <authorList>
            <consortium name="Lawrence Berkeley National Laboratory"/>
            <person name="Haridas S."/>
            <person name="Hensen N."/>
            <person name="Bonometti L."/>
            <person name="Westerberg I."/>
            <person name="Brannstrom I.O."/>
            <person name="Guillou S."/>
            <person name="Cros-Aarteil S."/>
            <person name="Calhoun S."/>
            <person name="Kuo A."/>
            <person name="Mondo S."/>
            <person name="Pangilinan J."/>
            <person name="Riley R."/>
            <person name="LaButti K."/>
            <person name="Andreopoulos B."/>
            <person name="Lipzen A."/>
            <person name="Chen C."/>
            <person name="Yanf M."/>
            <person name="Daum C."/>
            <person name="Ng V."/>
            <person name="Clum A."/>
            <person name="Steindorff A."/>
            <person name="Ohm R."/>
            <person name="Martin F."/>
            <person name="Silar P."/>
            <person name="Natvig D."/>
            <person name="Lalanne C."/>
            <person name="Gautier V."/>
            <person name="Ament-velasquez S.L."/>
            <person name="Kruys A."/>
            <person name="Hutchinson M.I."/>
            <person name="Powell A.J."/>
            <person name="Barry K."/>
            <person name="Miller A.N."/>
            <person name="Grigoriev I.V."/>
            <person name="Debuchy R."/>
            <person name="Gladieux P."/>
            <person name="Thoren M.H."/>
            <person name="Johannesson H."/>
        </authorList>
    </citation>
    <scope>NUCLEOTIDE SEQUENCE</scope>
    <source>
        <strain evidence="5">CBS 232.78</strain>
    </source>
</reference>
<dbReference type="Pfam" id="PF12796">
    <property type="entry name" value="Ank_2"/>
    <property type="match status" value="2"/>
</dbReference>
<dbReference type="PRINTS" id="PR01415">
    <property type="entry name" value="ANKYRIN"/>
</dbReference>
<dbReference type="PANTHER" id="PTHR24189">
    <property type="entry name" value="MYOTROPHIN"/>
    <property type="match status" value="1"/>
</dbReference>
<dbReference type="Gene3D" id="1.25.40.20">
    <property type="entry name" value="Ankyrin repeat-containing domain"/>
    <property type="match status" value="1"/>
</dbReference>
<feature type="repeat" description="ANK" evidence="3">
    <location>
        <begin position="529"/>
        <end position="561"/>
    </location>
</feature>
<keyword evidence="6" id="KW-1185">Reference proteome</keyword>
<name>A0AAE0NS32_9PEZI</name>
<dbReference type="SUPFAM" id="SSF48403">
    <property type="entry name" value="Ankyrin repeat"/>
    <property type="match status" value="1"/>
</dbReference>
<feature type="repeat" description="ANK" evidence="3">
    <location>
        <begin position="598"/>
        <end position="630"/>
    </location>
</feature>
<dbReference type="InterPro" id="IPR050745">
    <property type="entry name" value="Multifunctional_regulatory"/>
</dbReference>